<dbReference type="Proteomes" id="UP000325558">
    <property type="component" value="Unassembled WGS sequence"/>
</dbReference>
<dbReference type="SUPFAM" id="SSF52540">
    <property type="entry name" value="P-loop containing nucleoside triphosphate hydrolases"/>
    <property type="match status" value="1"/>
</dbReference>
<dbReference type="SUPFAM" id="SSF53167">
    <property type="entry name" value="Purine and uridine phosphorylases"/>
    <property type="match status" value="1"/>
</dbReference>
<dbReference type="Pfam" id="PF13374">
    <property type="entry name" value="TPR_10"/>
    <property type="match status" value="2"/>
</dbReference>
<evidence type="ECO:0008006" key="5">
    <source>
        <dbReference type="Google" id="ProtNLM"/>
    </source>
</evidence>
<dbReference type="InterPro" id="IPR000845">
    <property type="entry name" value="Nucleoside_phosphorylase_d"/>
</dbReference>
<dbReference type="GO" id="GO:0043531">
    <property type="term" value="F:ADP binding"/>
    <property type="evidence" value="ECO:0007669"/>
    <property type="project" value="InterPro"/>
</dbReference>
<dbReference type="InterPro" id="IPR011990">
    <property type="entry name" value="TPR-like_helical_dom_sf"/>
</dbReference>
<dbReference type="Pfam" id="PF01048">
    <property type="entry name" value="PNP_UDP_1"/>
    <property type="match status" value="1"/>
</dbReference>
<dbReference type="Gene3D" id="3.40.50.1580">
    <property type="entry name" value="Nucleoside phosphorylase domain"/>
    <property type="match status" value="1"/>
</dbReference>
<dbReference type="InterPro" id="IPR053137">
    <property type="entry name" value="NLR-like"/>
</dbReference>
<dbReference type="GO" id="GO:0003824">
    <property type="term" value="F:catalytic activity"/>
    <property type="evidence" value="ECO:0007669"/>
    <property type="project" value="InterPro"/>
</dbReference>
<dbReference type="AlphaFoldDB" id="A0A5N6YPE5"/>
<dbReference type="SUPFAM" id="SSF48452">
    <property type="entry name" value="TPR-like"/>
    <property type="match status" value="2"/>
</dbReference>
<protein>
    <recommendedName>
        <fullName evidence="5">Kinesin light chain</fullName>
    </recommendedName>
</protein>
<gene>
    <name evidence="4" type="ORF">BDV24DRAFT_158354</name>
</gene>
<evidence type="ECO:0000259" key="2">
    <source>
        <dbReference type="Pfam" id="PF00931"/>
    </source>
</evidence>
<feature type="chain" id="PRO_5024982594" description="Kinesin light chain" evidence="1">
    <location>
        <begin position="30"/>
        <end position="1118"/>
    </location>
</feature>
<feature type="domain" description="NB-ARC" evidence="2">
    <location>
        <begin position="343"/>
        <end position="510"/>
    </location>
</feature>
<reference evidence="4" key="1">
    <citation type="submission" date="2019-04" db="EMBL/GenBank/DDBJ databases">
        <title>Friends and foes A comparative genomics study of 23 Aspergillus species from section Flavi.</title>
        <authorList>
            <consortium name="DOE Joint Genome Institute"/>
            <person name="Kjaerbolling I."/>
            <person name="Vesth T."/>
            <person name="Frisvad J.C."/>
            <person name="Nybo J.L."/>
            <person name="Theobald S."/>
            <person name="Kildgaard S."/>
            <person name="Isbrandt T."/>
            <person name="Kuo A."/>
            <person name="Sato A."/>
            <person name="Lyhne E.K."/>
            <person name="Kogle M.E."/>
            <person name="Wiebenga A."/>
            <person name="Kun R.S."/>
            <person name="Lubbers R.J."/>
            <person name="Makela M.R."/>
            <person name="Barry K."/>
            <person name="Chovatia M."/>
            <person name="Clum A."/>
            <person name="Daum C."/>
            <person name="Haridas S."/>
            <person name="He G."/>
            <person name="LaButti K."/>
            <person name="Lipzen A."/>
            <person name="Mondo S."/>
            <person name="Riley R."/>
            <person name="Salamov A."/>
            <person name="Simmons B.A."/>
            <person name="Magnuson J.K."/>
            <person name="Henrissat B."/>
            <person name="Mortensen U.H."/>
            <person name="Larsen T.O."/>
            <person name="Devries R.P."/>
            <person name="Grigoriev I.V."/>
            <person name="Machida M."/>
            <person name="Baker S.E."/>
            <person name="Andersen M.R."/>
        </authorList>
    </citation>
    <scope>NUCLEOTIDE SEQUENCE</scope>
    <source>
        <strain evidence="4">CBS 117612</strain>
    </source>
</reference>
<dbReference type="PANTHER" id="PTHR46082:SF11">
    <property type="entry name" value="AAA+ ATPASE DOMAIN-CONTAINING PROTEIN-RELATED"/>
    <property type="match status" value="1"/>
</dbReference>
<sequence length="1118" mass="125967">MDASGHPLHADYMFAWICALPLELAAASAMLDETYPSLPATTVHNAYTLGKVQGHNIVLTCLPAGIYGTTSATAVVSHLQSTFPNLRYGILVGIGGGVPGKRIDIRLGDVVVSKPTGSSGGVIQYDFGKAIQGGHFQSIGMLNQPPMVFLTAISQLEANYIRNKVGPILEKVAEVFSRNPDMENAFSKPSIEDRLFRPTYDHPSSESSCITCDPTEEIERVPRPSKEPQIHYGIIASGNRVIKDGRERDTIAQEFDTLCFEMEAAGIMNHIPCLVVRGICDYCDSHKNKEWQGYAALVAAIYAKSLLSAIPVHCSQQEKIQKSGIWMIPFNRNPRFMGRNYEIDWLKTRVLSRNHARKAAISGLGGIGKTQIAVELAHRIREHYPMRWLFWIPATSLKSVEQAFLNIGEQLGMQNVKAADVKSWVKAYLSSEKAGSWLLIIDNADDPDMWVLSKSSSSALKTFLPQSQDGFTLFTTRNQQLATKLAGPDVMRVSEIDSVTAIKLLRSYLAQDDLFTDETSASMLVRQLGGLPLALIQAASFMNENSVSLKTYLSMLNREEHTMIDLLSEDFEDDYRYPDSKNPVASTWLISFRQIQGSSDLAAKYLSFISCLAPRDIPLSLFPTGQSEIEQHKALGILKSYSFITKQRDSQFISMHRLVHLATRSWLRNENMLVKLTAEVARHVYEIFLPDNQRWHGYLPHVQFILQNKELLKDAEITELLSQRAGQCLYNTGRYKEAEIHFQDVFERRTTRFKSNDPWLFSSMTWLAATYWRLERRKEARELSDRVMEMREIMVGPGHPELLTGMVNLASVHRNQGRWKEAEELEIQVLDTRKIILGTEHPDTLTSIANLASIYQDQGRLQEAEKLELVVLEKRRIVSGDDHPDTLTSMVNLASIYQEQGKPMEAEVLEIQVSKAMEQLLGPEHPDTITSMHNLALTYWVQGRLKDAQRLQMQVLDTQKLVLGPEHPSTLTSMASLASIYQDQGQLKEAEMLETEVMETREKVLGLRHPETLASMYNLAYTWKQQGKIQDALGLMEKCVEGRNQILDPDHPDAIASSSTLDTWKMAANDLSESKTQQRFGKTGLTLPTHPLPPEQTEVEAWPVKGRKRRAFMRLFGK</sequence>
<evidence type="ECO:0000259" key="3">
    <source>
        <dbReference type="Pfam" id="PF01048"/>
    </source>
</evidence>
<dbReference type="Gene3D" id="1.25.40.10">
    <property type="entry name" value="Tetratricopeptide repeat domain"/>
    <property type="match status" value="2"/>
</dbReference>
<feature type="signal peptide" evidence="1">
    <location>
        <begin position="1"/>
        <end position="29"/>
    </location>
</feature>
<name>A0A5N6YPE5_9EURO</name>
<dbReference type="InterPro" id="IPR027417">
    <property type="entry name" value="P-loop_NTPase"/>
</dbReference>
<dbReference type="Pfam" id="PF00931">
    <property type="entry name" value="NB-ARC"/>
    <property type="match status" value="1"/>
</dbReference>
<dbReference type="OrthoDB" id="5986190at2759"/>
<dbReference type="EMBL" id="ML737115">
    <property type="protein sequence ID" value="KAE8346723.1"/>
    <property type="molecule type" value="Genomic_DNA"/>
</dbReference>
<organism evidence="4">
    <name type="scientific">Aspergillus arachidicola</name>
    <dbReference type="NCBI Taxonomy" id="656916"/>
    <lineage>
        <taxon>Eukaryota</taxon>
        <taxon>Fungi</taxon>
        <taxon>Dikarya</taxon>
        <taxon>Ascomycota</taxon>
        <taxon>Pezizomycotina</taxon>
        <taxon>Eurotiomycetes</taxon>
        <taxon>Eurotiomycetidae</taxon>
        <taxon>Eurotiales</taxon>
        <taxon>Aspergillaceae</taxon>
        <taxon>Aspergillus</taxon>
        <taxon>Aspergillus subgen. Circumdati</taxon>
    </lineage>
</organism>
<dbReference type="GO" id="GO:0009116">
    <property type="term" value="P:nucleoside metabolic process"/>
    <property type="evidence" value="ECO:0007669"/>
    <property type="project" value="InterPro"/>
</dbReference>
<evidence type="ECO:0000256" key="1">
    <source>
        <dbReference type="SAM" id="SignalP"/>
    </source>
</evidence>
<dbReference type="InterPro" id="IPR035994">
    <property type="entry name" value="Nucleoside_phosphorylase_sf"/>
</dbReference>
<keyword evidence="1" id="KW-0732">Signal</keyword>
<dbReference type="InterPro" id="IPR002182">
    <property type="entry name" value="NB-ARC"/>
</dbReference>
<accession>A0A5N6YPE5</accession>
<evidence type="ECO:0000313" key="4">
    <source>
        <dbReference type="EMBL" id="KAE8346723.1"/>
    </source>
</evidence>
<dbReference type="PANTHER" id="PTHR46082">
    <property type="entry name" value="ATP/GTP-BINDING PROTEIN-RELATED"/>
    <property type="match status" value="1"/>
</dbReference>
<feature type="domain" description="Nucleoside phosphorylase" evidence="3">
    <location>
        <begin position="15"/>
        <end position="292"/>
    </location>
</feature>
<dbReference type="Pfam" id="PF13424">
    <property type="entry name" value="TPR_12"/>
    <property type="match status" value="3"/>
</dbReference>
<proteinExistence type="predicted"/>
<dbReference type="Gene3D" id="3.40.50.300">
    <property type="entry name" value="P-loop containing nucleotide triphosphate hydrolases"/>
    <property type="match status" value="1"/>
</dbReference>